<reference evidence="3 4" key="1">
    <citation type="submission" date="2018-08" db="EMBL/GenBank/DDBJ databases">
        <title>A genome reference for cultivated species of the human gut microbiota.</title>
        <authorList>
            <person name="Zou Y."/>
            <person name="Xue W."/>
            <person name="Luo G."/>
        </authorList>
    </citation>
    <scope>NUCLEOTIDE SEQUENCE [LARGE SCALE GENOMIC DNA]</scope>
    <source>
        <strain evidence="2 3">AM37-1AC</strain>
        <strain evidence="1 4">AM43-11</strain>
    </source>
</reference>
<dbReference type="Pfam" id="PF13489">
    <property type="entry name" value="Methyltransf_23"/>
    <property type="match status" value="1"/>
</dbReference>
<dbReference type="PANTHER" id="PTHR43861">
    <property type="entry name" value="TRANS-ACONITATE 2-METHYLTRANSFERASE-RELATED"/>
    <property type="match status" value="1"/>
</dbReference>
<dbReference type="AlphaFoldDB" id="A0A3R6D913"/>
<dbReference type="Gene3D" id="3.40.50.150">
    <property type="entry name" value="Vaccinia Virus protein VP39"/>
    <property type="match status" value="1"/>
</dbReference>
<dbReference type="GO" id="GO:0032259">
    <property type="term" value="P:methylation"/>
    <property type="evidence" value="ECO:0007669"/>
    <property type="project" value="UniProtKB-KW"/>
</dbReference>
<name>A0A3R6D913_9FIRM</name>
<comment type="caution">
    <text evidence="1">The sequence shown here is derived from an EMBL/GenBank/DDBJ whole genome shotgun (WGS) entry which is preliminary data.</text>
</comment>
<dbReference type="Proteomes" id="UP000283513">
    <property type="component" value="Unassembled WGS sequence"/>
</dbReference>
<protein>
    <submittedName>
        <fullName evidence="1">Class I SAM-dependent methyltransferase</fullName>
    </submittedName>
</protein>
<dbReference type="EMBL" id="QSFP01000029">
    <property type="protein sequence ID" value="RHA64701.1"/>
    <property type="molecule type" value="Genomic_DNA"/>
</dbReference>
<evidence type="ECO:0000313" key="2">
    <source>
        <dbReference type="EMBL" id="RHC12814.1"/>
    </source>
</evidence>
<dbReference type="PANTHER" id="PTHR43861:SF6">
    <property type="entry name" value="METHYLTRANSFERASE TYPE 11"/>
    <property type="match status" value="1"/>
</dbReference>
<proteinExistence type="predicted"/>
<dbReference type="EMBL" id="QSHO01000025">
    <property type="protein sequence ID" value="RHC12814.1"/>
    <property type="molecule type" value="Genomic_DNA"/>
</dbReference>
<dbReference type="GO" id="GO:0008168">
    <property type="term" value="F:methyltransferase activity"/>
    <property type="evidence" value="ECO:0007669"/>
    <property type="project" value="UniProtKB-KW"/>
</dbReference>
<keyword evidence="1" id="KW-0489">Methyltransferase</keyword>
<dbReference type="Proteomes" id="UP000284465">
    <property type="component" value="Unassembled WGS sequence"/>
</dbReference>
<evidence type="ECO:0000313" key="1">
    <source>
        <dbReference type="EMBL" id="RHA64701.1"/>
    </source>
</evidence>
<gene>
    <name evidence="2" type="ORF">DW856_18335</name>
    <name evidence="1" type="ORF">DW927_17445</name>
</gene>
<dbReference type="CDD" id="cd02440">
    <property type="entry name" value="AdoMet_MTases"/>
    <property type="match status" value="1"/>
</dbReference>
<keyword evidence="1" id="KW-0808">Transferase</keyword>
<sequence>MYEEVIKKLNPKPKFNLNWYKNEDLYSEGDVEDEIIKLIAENEPEHYTDAIYTHFSWSTYYHLTHLRKNILNWYDFNKESDALEIGCGLGAVTSVLCGKCKTVTAVELSKRRATAAWLRCREKENLEIIVGNLNDIQFEKKFDYITLIGVLEYQGSYTNSENPYKDFLKKIKQLLKPNGKLLIAIENQYGLKYWCGAREDHTGIPFEGMNQYSFTQRGVRTFSKSALENLVKESGFKNTYFYYPMPDYKLPTVIYSENYLPENDNMQNLQCYYVPDKSTLIADEKGLYRDVIDNGVFEFFANSFLVECSDSQDIGKITFSSMGSERQEKYRIATRFTKEGKVEKIALTETCEQGHLKQIVENDRALEKHHRNVLESTWQNGKVVTDFEKKPLLEDKVLEAWHSKNIDDVYKIFDLLYKEILESSDYIDWEENILYTLDNSTEKNEKAYGPILRVGFLDMILRNGFYDEGNVRWFDQEWILEAVPAKFVLCRAIAQFYYAYPKFEEFCSMQTLLEKYNIMPIYEPFRMLESMFTELILEEKQWLESSVFRGGDRQKYIDNIKKLLEC</sequence>
<organism evidence="1 4">
    <name type="scientific">Roseburia intestinalis</name>
    <dbReference type="NCBI Taxonomy" id="166486"/>
    <lineage>
        <taxon>Bacteria</taxon>
        <taxon>Bacillati</taxon>
        <taxon>Bacillota</taxon>
        <taxon>Clostridia</taxon>
        <taxon>Lachnospirales</taxon>
        <taxon>Lachnospiraceae</taxon>
        <taxon>Roseburia</taxon>
    </lineage>
</organism>
<evidence type="ECO:0000313" key="3">
    <source>
        <dbReference type="Proteomes" id="UP000283513"/>
    </source>
</evidence>
<dbReference type="SUPFAM" id="SSF53335">
    <property type="entry name" value="S-adenosyl-L-methionine-dependent methyltransferases"/>
    <property type="match status" value="1"/>
</dbReference>
<evidence type="ECO:0000313" key="4">
    <source>
        <dbReference type="Proteomes" id="UP000284465"/>
    </source>
</evidence>
<dbReference type="InterPro" id="IPR029063">
    <property type="entry name" value="SAM-dependent_MTases_sf"/>
</dbReference>
<accession>A0A3R6D913</accession>
<dbReference type="RefSeq" id="WP_118210667.1">
    <property type="nucleotide sequence ID" value="NZ_JADNLD010000040.1"/>
</dbReference>